<dbReference type="Gene3D" id="2.40.160.210">
    <property type="entry name" value="Acyl-CoA thioesterase, double hotdog domain"/>
    <property type="match status" value="1"/>
</dbReference>
<proteinExistence type="predicted"/>
<dbReference type="Pfam" id="PF20789">
    <property type="entry name" value="4HBT_3C"/>
    <property type="match status" value="1"/>
</dbReference>
<feature type="domain" description="Acyl-CoA thioesterase-like C-terminal" evidence="1">
    <location>
        <begin position="164"/>
        <end position="268"/>
    </location>
</feature>
<dbReference type="AlphaFoldDB" id="A0A6J6EKT7"/>
<sequence>MDGLAGTKAYLGLLPTDDPLRWELPLAPHVMTAGGFLYGGAGLAAAIAAMELSTGRPVVWATAQYVAHARMPGTLALDVTISAQGRNTTQARCIVTVDGAEILVALATLGRKDLPVAGTWARMPDVTPWQDTRPQLPAAVLGTVHEALDLRIVHGVSRRQLIKGRTHRDPTGRAAFWLRIPGGRKVPDAADLAMVGDVVPSAFANVSGVPITSNSLDNTIRTAELVDTEWVLADVQVHAIQDGFGYGRAHLWAEDGTLLGTASQSSVIRTPPA</sequence>
<gene>
    <name evidence="2" type="ORF">UFOPK1493_02715</name>
</gene>
<reference evidence="2" key="1">
    <citation type="submission" date="2020-05" db="EMBL/GenBank/DDBJ databases">
        <authorList>
            <person name="Chiriac C."/>
            <person name="Salcher M."/>
            <person name="Ghai R."/>
            <person name="Kavagutti S V."/>
        </authorList>
    </citation>
    <scope>NUCLEOTIDE SEQUENCE</scope>
</reference>
<organism evidence="2">
    <name type="scientific">freshwater metagenome</name>
    <dbReference type="NCBI Taxonomy" id="449393"/>
    <lineage>
        <taxon>unclassified sequences</taxon>
        <taxon>metagenomes</taxon>
        <taxon>ecological metagenomes</taxon>
    </lineage>
</organism>
<dbReference type="InterPro" id="IPR042171">
    <property type="entry name" value="Acyl-CoA_hotdog"/>
</dbReference>
<dbReference type="EMBL" id="CAEZSR010000121">
    <property type="protein sequence ID" value="CAB4576009.1"/>
    <property type="molecule type" value="Genomic_DNA"/>
</dbReference>
<protein>
    <submittedName>
        <fullName evidence="2">Unannotated protein</fullName>
    </submittedName>
</protein>
<evidence type="ECO:0000313" key="2">
    <source>
        <dbReference type="EMBL" id="CAB4576009.1"/>
    </source>
</evidence>
<dbReference type="SUPFAM" id="SSF54637">
    <property type="entry name" value="Thioesterase/thiol ester dehydrase-isomerase"/>
    <property type="match status" value="2"/>
</dbReference>
<dbReference type="InterPro" id="IPR029069">
    <property type="entry name" value="HotDog_dom_sf"/>
</dbReference>
<evidence type="ECO:0000259" key="1">
    <source>
        <dbReference type="Pfam" id="PF20789"/>
    </source>
</evidence>
<name>A0A6J6EKT7_9ZZZZ</name>
<accession>A0A6J6EKT7</accession>
<dbReference type="InterPro" id="IPR049450">
    <property type="entry name" value="ACOT8-like_C"/>
</dbReference>